<protein>
    <submittedName>
        <fullName evidence="4">Glycosyl transferases group 1</fullName>
    </submittedName>
</protein>
<keyword evidence="1" id="KW-0328">Glycosyltransferase</keyword>
<gene>
    <name evidence="4" type="ORF">SAMN02745194_03008</name>
</gene>
<keyword evidence="2 4" id="KW-0808">Transferase</keyword>
<dbReference type="InterPro" id="IPR001296">
    <property type="entry name" value="Glyco_trans_1"/>
</dbReference>
<feature type="domain" description="Glycosyl transferase family 1" evidence="3">
    <location>
        <begin position="168"/>
        <end position="318"/>
    </location>
</feature>
<evidence type="ECO:0000256" key="1">
    <source>
        <dbReference type="ARBA" id="ARBA00022676"/>
    </source>
</evidence>
<dbReference type="CDD" id="cd03801">
    <property type="entry name" value="GT4_PimA-like"/>
    <property type="match status" value="1"/>
</dbReference>
<accession>A0A1M6KWY8</accession>
<dbReference type="Proteomes" id="UP000184387">
    <property type="component" value="Unassembled WGS sequence"/>
</dbReference>
<keyword evidence="5" id="KW-1185">Reference proteome</keyword>
<dbReference type="Gene3D" id="3.40.50.2000">
    <property type="entry name" value="Glycogen Phosphorylase B"/>
    <property type="match status" value="1"/>
</dbReference>
<evidence type="ECO:0000259" key="3">
    <source>
        <dbReference type="Pfam" id="PF00534"/>
    </source>
</evidence>
<dbReference type="PANTHER" id="PTHR12526:SF510">
    <property type="entry name" value="D-INOSITOL 3-PHOSPHATE GLYCOSYLTRANSFERASE"/>
    <property type="match status" value="1"/>
</dbReference>
<reference evidence="4 5" key="1">
    <citation type="submission" date="2016-11" db="EMBL/GenBank/DDBJ databases">
        <authorList>
            <person name="Jaros S."/>
            <person name="Januszkiewicz K."/>
            <person name="Wedrychowicz H."/>
        </authorList>
    </citation>
    <scope>NUCLEOTIDE SEQUENCE [LARGE SCALE GENOMIC DNA]</scope>
    <source>
        <strain evidence="4 5">DSM 14916</strain>
    </source>
</reference>
<evidence type="ECO:0000256" key="2">
    <source>
        <dbReference type="ARBA" id="ARBA00022679"/>
    </source>
</evidence>
<organism evidence="4 5">
    <name type="scientific">Muricoccus roseus</name>
    <dbReference type="NCBI Taxonomy" id="198092"/>
    <lineage>
        <taxon>Bacteria</taxon>
        <taxon>Pseudomonadati</taxon>
        <taxon>Pseudomonadota</taxon>
        <taxon>Alphaproteobacteria</taxon>
        <taxon>Acetobacterales</taxon>
        <taxon>Roseomonadaceae</taxon>
        <taxon>Muricoccus</taxon>
    </lineage>
</organism>
<evidence type="ECO:0000313" key="5">
    <source>
        <dbReference type="Proteomes" id="UP000184387"/>
    </source>
</evidence>
<dbReference type="STRING" id="198092.SAMN02745194_03008"/>
<dbReference type="EMBL" id="FQZF01000017">
    <property type="protein sequence ID" value="SHJ63450.1"/>
    <property type="molecule type" value="Genomic_DNA"/>
</dbReference>
<proteinExistence type="predicted"/>
<evidence type="ECO:0000313" key="4">
    <source>
        <dbReference type="EMBL" id="SHJ63450.1"/>
    </source>
</evidence>
<dbReference type="PANTHER" id="PTHR12526">
    <property type="entry name" value="GLYCOSYLTRANSFERASE"/>
    <property type="match status" value="1"/>
</dbReference>
<dbReference type="OrthoDB" id="9790710at2"/>
<dbReference type="RefSeq" id="WP_073136122.1">
    <property type="nucleotide sequence ID" value="NZ_FQZF01000017.1"/>
</dbReference>
<dbReference type="SUPFAM" id="SSF53756">
    <property type="entry name" value="UDP-Glycosyltransferase/glycogen phosphorylase"/>
    <property type="match status" value="1"/>
</dbReference>
<name>A0A1M6KWY8_9PROT</name>
<sequence length="344" mass="36006">MRIAFALPAPLDAISGGYNYDRRILHGLRELGHVVRVEEMAGRHPLPDEAAEAAARSVVGRLAEGEVLVVDGLGLPAFAGLPATARAVGLIHHPTALETGFPAADREALLQRERALFPAMARLITTSRLTAERLSAEFAVAPSRIGTVEPGTEEAARAAGSGGPGCSILAVGTLVPRKGYDVLLRALARLTDIEWTLTIVGAPRDPVHAAGLKALAEELGIAQRVTFAGEVEGEALEALYARADLFASASHWEGYGMAVAEALARGLPLAVTSGGALADLAPRDAAVICAPGDANSLSRAMRRPIYDPGLRQAMADAAWRAGQALPRWTDRAAAFAREIEAAFA</sequence>
<dbReference type="Pfam" id="PF00534">
    <property type="entry name" value="Glycos_transf_1"/>
    <property type="match status" value="1"/>
</dbReference>
<dbReference type="AlphaFoldDB" id="A0A1M6KWY8"/>
<dbReference type="GO" id="GO:0016757">
    <property type="term" value="F:glycosyltransferase activity"/>
    <property type="evidence" value="ECO:0007669"/>
    <property type="project" value="UniProtKB-KW"/>
</dbReference>